<feature type="transmembrane region" description="Helical" evidence="6">
    <location>
        <begin position="699"/>
        <end position="718"/>
    </location>
</feature>
<dbReference type="Gene3D" id="3.40.1110.10">
    <property type="entry name" value="Calcium-transporting ATPase, cytoplasmic domain N"/>
    <property type="match status" value="1"/>
</dbReference>
<proteinExistence type="inferred from homology"/>
<dbReference type="GO" id="GO:0005886">
    <property type="term" value="C:plasma membrane"/>
    <property type="evidence" value="ECO:0007669"/>
    <property type="project" value="TreeGrafter"/>
</dbReference>
<dbReference type="Gene3D" id="3.40.50.1000">
    <property type="entry name" value="HAD superfamily/HAD-like"/>
    <property type="match status" value="1"/>
</dbReference>
<feature type="transmembrane region" description="Helical" evidence="6">
    <location>
        <begin position="57"/>
        <end position="75"/>
    </location>
</feature>
<feature type="transmembrane region" description="Helical" evidence="6">
    <location>
        <begin position="827"/>
        <end position="845"/>
    </location>
</feature>
<dbReference type="GO" id="GO:0030007">
    <property type="term" value="P:intracellular potassium ion homeostasis"/>
    <property type="evidence" value="ECO:0007669"/>
    <property type="project" value="TreeGrafter"/>
</dbReference>
<keyword evidence="5 6" id="KW-0472">Membrane</keyword>
<dbReference type="Gene3D" id="2.70.150.10">
    <property type="entry name" value="Calcium-transporting ATPase, cytoplasmic transduction domain A"/>
    <property type="match status" value="1"/>
</dbReference>
<dbReference type="PANTHER" id="PTHR43294:SF20">
    <property type="entry name" value="P-TYPE ATPASE"/>
    <property type="match status" value="1"/>
</dbReference>
<feature type="transmembrane region" description="Helical" evidence="6">
    <location>
        <begin position="239"/>
        <end position="257"/>
    </location>
</feature>
<dbReference type="SUPFAM" id="SSF81660">
    <property type="entry name" value="Metal cation-transporting ATPase, ATP-binding domain N"/>
    <property type="match status" value="1"/>
</dbReference>
<evidence type="ECO:0000259" key="7">
    <source>
        <dbReference type="SMART" id="SM00831"/>
    </source>
</evidence>
<keyword evidence="3 6" id="KW-0812">Transmembrane</keyword>
<dbReference type="Pfam" id="PF13246">
    <property type="entry name" value="Cation_ATPase"/>
    <property type="match status" value="1"/>
</dbReference>
<dbReference type="InterPro" id="IPR008250">
    <property type="entry name" value="ATPase_P-typ_transduc_dom_A_sf"/>
</dbReference>
<dbReference type="InterPro" id="IPR059000">
    <property type="entry name" value="ATPase_P-type_domA"/>
</dbReference>
<dbReference type="STRING" id="272562.CA_C1269"/>
<dbReference type="Gene3D" id="1.20.1110.10">
    <property type="entry name" value="Calcium-transporting ATPase, transmembrane domain"/>
    <property type="match status" value="1"/>
</dbReference>
<dbReference type="Proteomes" id="UP000000814">
    <property type="component" value="Chromosome"/>
</dbReference>
<protein>
    <submittedName>
        <fullName evidence="8">Cation transport ATPase</fullName>
    </submittedName>
</protein>
<feature type="transmembrane region" description="Helical" evidence="6">
    <location>
        <begin position="764"/>
        <end position="782"/>
    </location>
</feature>
<comment type="subcellular location">
    <subcellularLocation>
        <location evidence="1">Membrane</location>
        <topology evidence="1">Multi-pass membrane protein</topology>
    </subcellularLocation>
</comment>
<dbReference type="SMART" id="SM00831">
    <property type="entry name" value="Cation_ATPase_N"/>
    <property type="match status" value="1"/>
</dbReference>
<dbReference type="SUPFAM" id="SSF81653">
    <property type="entry name" value="Calcium ATPase, transduction domain A"/>
    <property type="match status" value="1"/>
</dbReference>
<dbReference type="InterPro" id="IPR036412">
    <property type="entry name" value="HAD-like_sf"/>
</dbReference>
<dbReference type="eggNOG" id="COG0474">
    <property type="taxonomic scope" value="Bacteria"/>
</dbReference>
<dbReference type="SUPFAM" id="SSF81665">
    <property type="entry name" value="Calcium ATPase, transmembrane domain M"/>
    <property type="match status" value="1"/>
</dbReference>
<dbReference type="InterPro" id="IPR023298">
    <property type="entry name" value="ATPase_P-typ_TM_dom_sf"/>
</dbReference>
<dbReference type="OrthoDB" id="1937481at2"/>
<feature type="transmembrane region" description="Helical" evidence="6">
    <location>
        <begin position="789"/>
        <end position="815"/>
    </location>
</feature>
<evidence type="ECO:0000256" key="2">
    <source>
        <dbReference type="ARBA" id="ARBA00005675"/>
    </source>
</evidence>
<dbReference type="EMBL" id="AE001437">
    <property type="protein sequence ID" value="AAK79240.1"/>
    <property type="molecule type" value="Genomic_DNA"/>
</dbReference>
<feature type="transmembrane region" description="Helical" evidence="6">
    <location>
        <begin position="81"/>
        <end position="100"/>
    </location>
</feature>
<feature type="transmembrane region" description="Helical" evidence="6">
    <location>
        <begin position="277"/>
        <end position="302"/>
    </location>
</feature>
<organism evidence="8 9">
    <name type="scientific">Clostridium acetobutylicum (strain ATCC 824 / DSM 792 / JCM 1419 / IAM 19013 / LMG 5710 / NBRC 13948 / NRRL B-527 / VKM B-1787 / 2291 / W)</name>
    <dbReference type="NCBI Taxonomy" id="272562"/>
    <lineage>
        <taxon>Bacteria</taxon>
        <taxon>Bacillati</taxon>
        <taxon>Bacillota</taxon>
        <taxon>Clostridia</taxon>
        <taxon>Eubacteriales</taxon>
        <taxon>Clostridiaceae</taxon>
        <taxon>Clostridium</taxon>
    </lineage>
</organism>
<dbReference type="GeneID" id="44997776"/>
<comment type="similarity">
    <text evidence="2">Belongs to the cation transport ATPase (P-type) (TC 3.A.3) family. Type IIA subfamily.</text>
</comment>
<evidence type="ECO:0000256" key="6">
    <source>
        <dbReference type="SAM" id="Phobius"/>
    </source>
</evidence>
<dbReference type="PANTHER" id="PTHR43294">
    <property type="entry name" value="SODIUM/POTASSIUM-TRANSPORTING ATPASE SUBUNIT ALPHA"/>
    <property type="match status" value="1"/>
</dbReference>
<feature type="transmembrane region" description="Helical" evidence="6">
    <location>
        <begin position="738"/>
        <end position="758"/>
    </location>
</feature>
<dbReference type="Pfam" id="PF00690">
    <property type="entry name" value="Cation_ATPase_N"/>
    <property type="match status" value="1"/>
</dbReference>
<keyword evidence="9" id="KW-1185">Reference proteome</keyword>
<dbReference type="SUPFAM" id="SSF56784">
    <property type="entry name" value="HAD-like"/>
    <property type="match status" value="1"/>
</dbReference>
<evidence type="ECO:0000313" key="8">
    <source>
        <dbReference type="EMBL" id="AAK79240.1"/>
    </source>
</evidence>
<dbReference type="GO" id="GO:0006883">
    <property type="term" value="P:intracellular sodium ion homeostasis"/>
    <property type="evidence" value="ECO:0007669"/>
    <property type="project" value="TreeGrafter"/>
</dbReference>
<dbReference type="GO" id="GO:0000166">
    <property type="term" value="F:nucleotide binding"/>
    <property type="evidence" value="ECO:0007669"/>
    <property type="project" value="InterPro"/>
</dbReference>
<evidence type="ECO:0000256" key="4">
    <source>
        <dbReference type="ARBA" id="ARBA00022989"/>
    </source>
</evidence>
<dbReference type="InterPro" id="IPR004014">
    <property type="entry name" value="ATPase_P-typ_cation-transptr_N"/>
</dbReference>
<reference evidence="8 9" key="1">
    <citation type="journal article" date="2001" name="J. Bacteriol.">
        <title>Genome sequence and comparative analysis of the solvent-producing bacterium Clostridium acetobutylicum.</title>
        <authorList>
            <person name="Nolling J."/>
            <person name="Breton G."/>
            <person name="Omelchenko M.V."/>
            <person name="Makarova K.S."/>
            <person name="Zeng Q."/>
            <person name="Gibson R."/>
            <person name="Lee H.M."/>
            <person name="Dubois J."/>
            <person name="Qiu D."/>
            <person name="Hitti J."/>
            <person name="Wolf Y.I."/>
            <person name="Tatusov R.L."/>
            <person name="Sabathe F."/>
            <person name="Doucette-Stamm L."/>
            <person name="Soucaille P."/>
            <person name="Daly M.J."/>
            <person name="Bennett G.N."/>
            <person name="Koonin E.V."/>
            <person name="Smith D.R."/>
        </authorList>
    </citation>
    <scope>NUCLEOTIDE SEQUENCE [LARGE SCALE GENOMIC DNA]</scope>
    <source>
        <strain evidence="9">ATCC 824 / DSM 792 / JCM 1419 / LMG 5710 / VKM B-1787</strain>
    </source>
</reference>
<dbReference type="PATRIC" id="fig|272562.8.peg.1469"/>
<evidence type="ECO:0000256" key="3">
    <source>
        <dbReference type="ARBA" id="ARBA00022692"/>
    </source>
</evidence>
<name>Q97JK5_CLOAB</name>
<dbReference type="Pfam" id="PF00122">
    <property type="entry name" value="E1-E2_ATPase"/>
    <property type="match status" value="1"/>
</dbReference>
<gene>
    <name evidence="8" type="ordered locus">CA_C1269</name>
</gene>
<feature type="transmembrane region" description="Helical" evidence="6">
    <location>
        <begin position="667"/>
        <end position="687"/>
    </location>
</feature>
<sequence length="847" mass="96525">MADWYGLAAVDVVNLFRSNYTTGLSDEEVLQNRKLYGSNKIVSTKNKNLMLSMIKEIVNPWFIFLIFCSCAFFYIGKFNYFFVVLLLDIFALIISILPYYRSYKTIKNIEKINLSKVSVLRNGKLMNINSEDLVVGDIVIFSKGNTIPGDIRIIECSGLKVSEVSVTGDESIMEKFSAKIYLETLEVSEMGNMLFKSSVVYAGEGQGIVVAVGDNTEFGKIVAPILNYDKNRNFLIRKVRVGMNYLAIFSFISWFGLTFFMNSNGKALNESLRQTSFLIIAGIPINILFLLYAMYVVIRAYFKSKNIDLKFLSIIENLSKINVIVTEKEEALTKSNMFVRKFYDNESIKNFDSKFFVNANIKRILEIGFLCNDFASKRNLNKTLNAAEKAIVEFVEGGDVDLEIAKRVFEIPYNGNKRIKTTVNKMRKRYRANVKGPVDSILKNCTHFMVDGVERELTQEAINSIKMADIQMSNESLYVMAFAYRNFSYKPSSDENIESNLVFVGLIGFESIFKEDVENAVEKCFVNSVKPIIFTEDGKLTAISMGRKIKVVKDATEVLSGVEMDNMSEEEIKNNIEKISVYSRVSEENKRDVIKNFKELGYNVLSSGSKLTELPALNEADLFISYGENSNKIVKRLSDIDFEKNDMGMIANMIINSRKLIIALKNLINYVFIWSFNLVAVILLLYMNNLNLKFNIEQILWILFFNVLINGIAIFSNYKKVITQYDFNLEEEIWHISAASIIFNGIIPAVIILASSAFFSNLNIQVFVFWAIIFEQIIYGLFDKFEKNIYFFVVIILNLVLEAGIALSSLGTYIFGIDRLSLYDMKIIGLVAVVQMAAIFLKKMFTE</sequence>
<dbReference type="InterPro" id="IPR023299">
    <property type="entry name" value="ATPase_P-typ_cyto_dom_N"/>
</dbReference>
<feature type="domain" description="Cation-transporting P-type ATPase N-terminal" evidence="7">
    <location>
        <begin position="3"/>
        <end position="77"/>
    </location>
</feature>
<dbReference type="InterPro" id="IPR023214">
    <property type="entry name" value="HAD_sf"/>
</dbReference>
<dbReference type="InterPro" id="IPR050510">
    <property type="entry name" value="Cation_transp_ATPase_P-type"/>
</dbReference>
<dbReference type="GO" id="GO:0036376">
    <property type="term" value="P:sodium ion export across plasma membrane"/>
    <property type="evidence" value="ECO:0007669"/>
    <property type="project" value="TreeGrafter"/>
</dbReference>
<dbReference type="RefSeq" id="WP_010964581.1">
    <property type="nucleotide sequence ID" value="NC_003030.1"/>
</dbReference>
<dbReference type="GO" id="GO:0005391">
    <property type="term" value="F:P-type sodium:potassium-exchanging transporter activity"/>
    <property type="evidence" value="ECO:0007669"/>
    <property type="project" value="TreeGrafter"/>
</dbReference>
<dbReference type="HOGENOM" id="CLU_002360_1_1_9"/>
<evidence type="ECO:0000256" key="1">
    <source>
        <dbReference type="ARBA" id="ARBA00004141"/>
    </source>
</evidence>
<dbReference type="TCDB" id="3.A.3.2.20">
    <property type="family name" value="the p-type atpase (p-atpase) superfamily"/>
</dbReference>
<dbReference type="GO" id="GO:1990573">
    <property type="term" value="P:potassium ion import across plasma membrane"/>
    <property type="evidence" value="ECO:0007669"/>
    <property type="project" value="TreeGrafter"/>
</dbReference>
<dbReference type="GO" id="GO:1902600">
    <property type="term" value="P:proton transmembrane transport"/>
    <property type="evidence" value="ECO:0007669"/>
    <property type="project" value="TreeGrafter"/>
</dbReference>
<accession>Q97JK5</accession>
<dbReference type="PIR" id="E97056">
    <property type="entry name" value="E97056"/>
</dbReference>
<evidence type="ECO:0000313" key="9">
    <source>
        <dbReference type="Proteomes" id="UP000000814"/>
    </source>
</evidence>
<dbReference type="AlphaFoldDB" id="Q97JK5"/>
<evidence type="ECO:0000256" key="5">
    <source>
        <dbReference type="ARBA" id="ARBA00023136"/>
    </source>
</evidence>
<dbReference type="KEGG" id="cac:CA_C1269"/>
<keyword evidence="4 6" id="KW-1133">Transmembrane helix</keyword>